<keyword evidence="1" id="KW-0479">Metal-binding</keyword>
<proteinExistence type="predicted"/>
<gene>
    <name evidence="7" type="ORF">SEMRO_313_G114820.1</name>
</gene>
<dbReference type="SUPFAM" id="SSF144232">
    <property type="entry name" value="HIT/MYND zinc finger-like"/>
    <property type="match status" value="1"/>
</dbReference>
<evidence type="ECO:0000256" key="3">
    <source>
        <dbReference type="ARBA" id="ARBA00022833"/>
    </source>
</evidence>
<feature type="domain" description="MYND-type" evidence="6">
    <location>
        <begin position="466"/>
        <end position="509"/>
    </location>
</feature>
<dbReference type="Gene3D" id="6.10.140.2220">
    <property type="match status" value="1"/>
</dbReference>
<dbReference type="EMBL" id="CAICTM010000312">
    <property type="protein sequence ID" value="CAB9507611.1"/>
    <property type="molecule type" value="Genomic_DNA"/>
</dbReference>
<dbReference type="SUPFAM" id="SSF48403">
    <property type="entry name" value="Ankyrin repeat"/>
    <property type="match status" value="1"/>
</dbReference>
<dbReference type="GO" id="GO:0008270">
    <property type="term" value="F:zinc ion binding"/>
    <property type="evidence" value="ECO:0007669"/>
    <property type="project" value="UniProtKB-KW"/>
</dbReference>
<evidence type="ECO:0000313" key="7">
    <source>
        <dbReference type="EMBL" id="CAB9507611.1"/>
    </source>
</evidence>
<keyword evidence="8" id="KW-1185">Reference proteome</keyword>
<evidence type="ECO:0000256" key="5">
    <source>
        <dbReference type="SAM" id="MobiDB-lite"/>
    </source>
</evidence>
<comment type="caution">
    <text evidence="7">The sequence shown here is derived from an EMBL/GenBank/DDBJ whole genome shotgun (WGS) entry which is preliminary data.</text>
</comment>
<dbReference type="Gene3D" id="1.25.40.20">
    <property type="entry name" value="Ankyrin repeat-containing domain"/>
    <property type="match status" value="1"/>
</dbReference>
<keyword evidence="2 4" id="KW-0863">Zinc-finger</keyword>
<evidence type="ECO:0000259" key="6">
    <source>
        <dbReference type="PROSITE" id="PS50865"/>
    </source>
</evidence>
<sequence>MWCSFKRGLIQPTGAGLVPVPAPQASPSPKAPHRQDMDKFNLDNLNEEQKSFLRSAFLEDPDVLEDLLKSGTTTVSQSTKSKLTKKCCYLLLDKESRSLLAQLKATISTVESSKIIRRLLEKTGTSCDVNDSDPYGNGDQTPLPSEGASAQILRYLFADGGDLEQWWIGYRMPSSAYSGKRLPAFAWNCIMGDHIAVRNELQAQPTFQDRRNVLEQRVTSMRMSPLILTIASSKNLDRVSQYTGRPTKLMNHVAVVGILLMYGASPNAKEVTGKTACHYGAGSHATKDTLEMTDMCIRATATTTFLGRNVVLDGLSRKNYNGMEGILGGFVSETERRVFHPLNDPKKEMAIRPDNIFVVSKCAGQQSRQVCILDKSLRAKNLVEVQDRIGSISLHEVAMSSQGDVAKFLLHRSSNCLDIPDLSGRSVRDMFMKPVSGVNPVNDVIRGHLKKTSKKKLWKVRKKEACEMCGTKANRLGRELRQCTSCLDAVYCSKECQVSHWKGFHRKECKEREKQLGLELGDPASIPKGHTSINFCSQTRSSQFHCTAPKSAKQDEKFWVKVQSEGLQHNLLIYDKTHYCNFYLAPGSLGFRDLAESVADQTEFLGKKSFYLAKINQDGKFVIFPHTSAVKKW</sequence>
<evidence type="ECO:0000256" key="1">
    <source>
        <dbReference type="ARBA" id="ARBA00022723"/>
    </source>
</evidence>
<dbReference type="Proteomes" id="UP001153069">
    <property type="component" value="Unassembled WGS sequence"/>
</dbReference>
<dbReference type="PROSITE" id="PS50865">
    <property type="entry name" value="ZF_MYND_2"/>
    <property type="match status" value="1"/>
</dbReference>
<keyword evidence="3" id="KW-0862">Zinc</keyword>
<evidence type="ECO:0000256" key="4">
    <source>
        <dbReference type="PROSITE-ProRule" id="PRU00134"/>
    </source>
</evidence>
<evidence type="ECO:0000256" key="2">
    <source>
        <dbReference type="ARBA" id="ARBA00022771"/>
    </source>
</evidence>
<protein>
    <recommendedName>
        <fullName evidence="6">MYND-type domain-containing protein</fullName>
    </recommendedName>
</protein>
<name>A0A9N8HAX1_9STRA</name>
<dbReference type="OrthoDB" id="194358at2759"/>
<dbReference type="Pfam" id="PF01753">
    <property type="entry name" value="zf-MYND"/>
    <property type="match status" value="1"/>
</dbReference>
<feature type="region of interest" description="Disordered" evidence="5">
    <location>
        <begin position="15"/>
        <end position="34"/>
    </location>
</feature>
<reference evidence="7" key="1">
    <citation type="submission" date="2020-06" db="EMBL/GenBank/DDBJ databases">
        <authorList>
            <consortium name="Plant Systems Biology data submission"/>
        </authorList>
    </citation>
    <scope>NUCLEOTIDE SEQUENCE</scope>
    <source>
        <strain evidence="7">D6</strain>
    </source>
</reference>
<accession>A0A9N8HAX1</accession>
<evidence type="ECO:0000313" key="8">
    <source>
        <dbReference type="Proteomes" id="UP001153069"/>
    </source>
</evidence>
<dbReference type="InterPro" id="IPR036770">
    <property type="entry name" value="Ankyrin_rpt-contain_sf"/>
</dbReference>
<feature type="compositionally biased region" description="Pro residues" evidence="5">
    <location>
        <begin position="20"/>
        <end position="30"/>
    </location>
</feature>
<dbReference type="AlphaFoldDB" id="A0A9N8HAX1"/>
<organism evidence="7 8">
    <name type="scientific">Seminavis robusta</name>
    <dbReference type="NCBI Taxonomy" id="568900"/>
    <lineage>
        <taxon>Eukaryota</taxon>
        <taxon>Sar</taxon>
        <taxon>Stramenopiles</taxon>
        <taxon>Ochrophyta</taxon>
        <taxon>Bacillariophyta</taxon>
        <taxon>Bacillariophyceae</taxon>
        <taxon>Bacillariophycidae</taxon>
        <taxon>Naviculales</taxon>
        <taxon>Naviculaceae</taxon>
        <taxon>Seminavis</taxon>
    </lineage>
</organism>
<dbReference type="PROSITE" id="PS01360">
    <property type="entry name" value="ZF_MYND_1"/>
    <property type="match status" value="1"/>
</dbReference>
<dbReference type="InterPro" id="IPR002893">
    <property type="entry name" value="Znf_MYND"/>
</dbReference>